<keyword evidence="2" id="KW-1185">Reference proteome</keyword>
<dbReference type="AlphaFoldDB" id="A0AAU9NG32"/>
<proteinExistence type="predicted"/>
<comment type="caution">
    <text evidence="1">The sequence shown here is derived from an EMBL/GenBank/DDBJ whole genome shotgun (WGS) entry which is preliminary data.</text>
</comment>
<dbReference type="EMBL" id="CAKMRJ010004445">
    <property type="protein sequence ID" value="CAH1436789.1"/>
    <property type="molecule type" value="Genomic_DNA"/>
</dbReference>
<accession>A0AAU9NG32</accession>
<evidence type="ECO:0000313" key="1">
    <source>
        <dbReference type="EMBL" id="CAH1436789.1"/>
    </source>
</evidence>
<gene>
    <name evidence="1" type="ORF">LVIROSA_LOCUS23144</name>
</gene>
<protein>
    <submittedName>
        <fullName evidence="1">Uncharacterized protein</fullName>
    </submittedName>
</protein>
<organism evidence="1 2">
    <name type="scientific">Lactuca virosa</name>
    <dbReference type="NCBI Taxonomy" id="75947"/>
    <lineage>
        <taxon>Eukaryota</taxon>
        <taxon>Viridiplantae</taxon>
        <taxon>Streptophyta</taxon>
        <taxon>Embryophyta</taxon>
        <taxon>Tracheophyta</taxon>
        <taxon>Spermatophyta</taxon>
        <taxon>Magnoliopsida</taxon>
        <taxon>eudicotyledons</taxon>
        <taxon>Gunneridae</taxon>
        <taxon>Pentapetalae</taxon>
        <taxon>asterids</taxon>
        <taxon>campanulids</taxon>
        <taxon>Asterales</taxon>
        <taxon>Asteraceae</taxon>
        <taxon>Cichorioideae</taxon>
        <taxon>Cichorieae</taxon>
        <taxon>Lactucinae</taxon>
        <taxon>Lactuca</taxon>
    </lineage>
</organism>
<evidence type="ECO:0000313" key="2">
    <source>
        <dbReference type="Proteomes" id="UP001157418"/>
    </source>
</evidence>
<dbReference type="Proteomes" id="UP001157418">
    <property type="component" value="Unassembled WGS sequence"/>
</dbReference>
<reference evidence="1 2" key="1">
    <citation type="submission" date="2022-01" db="EMBL/GenBank/DDBJ databases">
        <authorList>
            <person name="Xiong W."/>
            <person name="Schranz E."/>
        </authorList>
    </citation>
    <scope>NUCLEOTIDE SEQUENCE [LARGE SCALE GENOMIC DNA]</scope>
</reference>
<name>A0AAU9NG32_9ASTR</name>
<sequence>MCVCSRVVLCVFPNQRATMVVMYDFRRILPSSSDGIDEEDSIISGDVFSQRMSTFWESTLNLQGNRFEIIVLWRYGQLDLTDCKMMMLVVELFSTRDSGMLELEASPEVVMLSEWKFEVDIRVNVVGGAGGLISIWTWRFGLQ</sequence>